<reference evidence="1" key="1">
    <citation type="journal article" date="2020" name="Stud. Mycol.">
        <title>101 Dothideomycetes genomes: a test case for predicting lifestyles and emergence of pathogens.</title>
        <authorList>
            <person name="Haridas S."/>
            <person name="Albert R."/>
            <person name="Binder M."/>
            <person name="Bloem J."/>
            <person name="Labutti K."/>
            <person name="Salamov A."/>
            <person name="Andreopoulos B."/>
            <person name="Baker S."/>
            <person name="Barry K."/>
            <person name="Bills G."/>
            <person name="Bluhm B."/>
            <person name="Cannon C."/>
            <person name="Castanera R."/>
            <person name="Culley D."/>
            <person name="Daum C."/>
            <person name="Ezra D."/>
            <person name="Gonzalez J."/>
            <person name="Henrissat B."/>
            <person name="Kuo A."/>
            <person name="Liang C."/>
            <person name="Lipzen A."/>
            <person name="Lutzoni F."/>
            <person name="Magnuson J."/>
            <person name="Mondo S."/>
            <person name="Nolan M."/>
            <person name="Ohm R."/>
            <person name="Pangilinan J."/>
            <person name="Park H.-J."/>
            <person name="Ramirez L."/>
            <person name="Alfaro M."/>
            <person name="Sun H."/>
            <person name="Tritt A."/>
            <person name="Yoshinaga Y."/>
            <person name="Zwiers L.-H."/>
            <person name="Turgeon B."/>
            <person name="Goodwin S."/>
            <person name="Spatafora J."/>
            <person name="Crous P."/>
            <person name="Grigoriev I."/>
        </authorList>
    </citation>
    <scope>NUCLEOTIDE SEQUENCE</scope>
    <source>
        <strain evidence="1">HMLAC05119</strain>
    </source>
</reference>
<name>A0A6A5QDC2_AMPQU</name>
<dbReference type="SUPFAM" id="SSF48403">
    <property type="entry name" value="Ankyrin repeat"/>
    <property type="match status" value="1"/>
</dbReference>
<dbReference type="EMBL" id="ML979138">
    <property type="protein sequence ID" value="KAF1913621.1"/>
    <property type="molecule type" value="Genomic_DNA"/>
</dbReference>
<proteinExistence type="predicted"/>
<feature type="non-terminal residue" evidence="1">
    <location>
        <position position="1"/>
    </location>
</feature>
<evidence type="ECO:0000313" key="2">
    <source>
        <dbReference type="Proteomes" id="UP000800096"/>
    </source>
</evidence>
<accession>A0A6A5QDC2</accession>
<dbReference type="AlphaFoldDB" id="A0A6A5QDC2"/>
<evidence type="ECO:0008006" key="3">
    <source>
        <dbReference type="Google" id="ProtNLM"/>
    </source>
</evidence>
<dbReference type="InterPro" id="IPR036770">
    <property type="entry name" value="Ankyrin_rpt-contain_sf"/>
</dbReference>
<gene>
    <name evidence="1" type="ORF">BDU57DRAFT_455740</name>
</gene>
<sequence>LLPICSSDKEMIRWFLNHGADPNSYCDRDSTPAALLAMYTALINIINYLF</sequence>
<organism evidence="1 2">
    <name type="scientific">Ampelomyces quisqualis</name>
    <name type="common">Powdery mildew agent</name>
    <dbReference type="NCBI Taxonomy" id="50730"/>
    <lineage>
        <taxon>Eukaryota</taxon>
        <taxon>Fungi</taxon>
        <taxon>Dikarya</taxon>
        <taxon>Ascomycota</taxon>
        <taxon>Pezizomycotina</taxon>
        <taxon>Dothideomycetes</taxon>
        <taxon>Pleosporomycetidae</taxon>
        <taxon>Pleosporales</taxon>
        <taxon>Pleosporineae</taxon>
        <taxon>Phaeosphaeriaceae</taxon>
        <taxon>Ampelomyces</taxon>
    </lineage>
</organism>
<evidence type="ECO:0000313" key="1">
    <source>
        <dbReference type="EMBL" id="KAF1913621.1"/>
    </source>
</evidence>
<dbReference type="Proteomes" id="UP000800096">
    <property type="component" value="Unassembled WGS sequence"/>
</dbReference>
<dbReference type="OrthoDB" id="1722345at2759"/>
<protein>
    <recommendedName>
        <fullName evidence="3">Ankyrin repeat-containing domain protein</fullName>
    </recommendedName>
</protein>
<keyword evidence="2" id="KW-1185">Reference proteome</keyword>